<accession>A0A8K0T7L1</accession>
<reference evidence="5" key="1">
    <citation type="journal article" date="2021" name="Nat. Commun.">
        <title>Genetic determinants of endophytism in the Arabidopsis root mycobiome.</title>
        <authorList>
            <person name="Mesny F."/>
            <person name="Miyauchi S."/>
            <person name="Thiergart T."/>
            <person name="Pickel B."/>
            <person name="Atanasova L."/>
            <person name="Karlsson M."/>
            <person name="Huettel B."/>
            <person name="Barry K.W."/>
            <person name="Haridas S."/>
            <person name="Chen C."/>
            <person name="Bauer D."/>
            <person name="Andreopoulos W."/>
            <person name="Pangilinan J."/>
            <person name="LaButti K."/>
            <person name="Riley R."/>
            <person name="Lipzen A."/>
            <person name="Clum A."/>
            <person name="Drula E."/>
            <person name="Henrissat B."/>
            <person name="Kohler A."/>
            <person name="Grigoriev I.V."/>
            <person name="Martin F.M."/>
            <person name="Hacquard S."/>
        </authorList>
    </citation>
    <scope>NUCLEOTIDE SEQUENCE</scope>
    <source>
        <strain evidence="5">MPI-CAGE-AT-0016</strain>
    </source>
</reference>
<sequence length="408" mass="44336">MRASLILAVGLQAASSVMALGPRLSTRQTAEETDAAKQLEELAKAAFEKTEEVVTSGEIEARDGCTLSNMRIRREWGSLSKRERLAYINAVKCLQSKPSKYPSGEAPGAKSRYDDFVVVHIKQTLEIHYTANFLSWHRWFTWAYETALREECGYTGAQPYWNWGFTAITGLKNSPIFDGSATSMSGDGAPLPGKADQIMLGASQGLDPIYLPVGSGGGCVTSGPFSNMTVNLGPAALDLPGGLVDANPAGPFAYNPRCLKRDLTDAVNQEYSNTLEILLNIIQPTNVMDFQMQMQGVPGSGRIGIHGGGHYSLGGDPGRDVFVSPGDPVFYLHHSMIDRVWWMWQMLKPSERAASDKAIDGTRTFLNQPPSANGTLDDLIDLEYAFGPATPIRDLLSSVNGPLCYAYL</sequence>
<dbReference type="GO" id="GO:0046872">
    <property type="term" value="F:metal ion binding"/>
    <property type="evidence" value="ECO:0007669"/>
    <property type="project" value="UniProtKB-KW"/>
</dbReference>
<dbReference type="Gene3D" id="1.10.1280.10">
    <property type="entry name" value="Di-copper center containing domain from catechol oxidase"/>
    <property type="match status" value="1"/>
</dbReference>
<protein>
    <recommendedName>
        <fullName evidence="3 4">Tyrosinase copper-binding domain-containing protein</fullName>
    </recommendedName>
</protein>
<dbReference type="PANTHER" id="PTHR11474:SF116">
    <property type="entry name" value="TYROSINASE"/>
    <property type="match status" value="1"/>
</dbReference>
<dbReference type="PANTHER" id="PTHR11474">
    <property type="entry name" value="TYROSINASE FAMILY MEMBER"/>
    <property type="match status" value="1"/>
</dbReference>
<evidence type="ECO:0000313" key="5">
    <source>
        <dbReference type="EMBL" id="KAH7347638.1"/>
    </source>
</evidence>
<evidence type="ECO:0000256" key="1">
    <source>
        <dbReference type="ARBA" id="ARBA00022723"/>
    </source>
</evidence>
<dbReference type="InterPro" id="IPR002227">
    <property type="entry name" value="Tyrosinase_Cu-bd"/>
</dbReference>
<comment type="caution">
    <text evidence="5">The sequence shown here is derived from an EMBL/GenBank/DDBJ whole genome shotgun (WGS) entry which is preliminary data.</text>
</comment>
<dbReference type="PROSITE" id="PS00498">
    <property type="entry name" value="TYROSINASE_2"/>
    <property type="match status" value="1"/>
</dbReference>
<dbReference type="Proteomes" id="UP000813385">
    <property type="component" value="Unassembled WGS sequence"/>
</dbReference>
<dbReference type="OrthoDB" id="6132182at2759"/>
<keyword evidence="2" id="KW-0732">Signal</keyword>
<evidence type="ECO:0000259" key="4">
    <source>
        <dbReference type="PROSITE" id="PS00498"/>
    </source>
</evidence>
<evidence type="ECO:0000313" key="6">
    <source>
        <dbReference type="Proteomes" id="UP000813385"/>
    </source>
</evidence>
<dbReference type="InterPro" id="IPR050316">
    <property type="entry name" value="Tyrosinase/Hemocyanin"/>
</dbReference>
<evidence type="ECO:0000256" key="2">
    <source>
        <dbReference type="SAM" id="SignalP"/>
    </source>
</evidence>
<keyword evidence="6" id="KW-1185">Reference proteome</keyword>
<proteinExistence type="predicted"/>
<dbReference type="GO" id="GO:0016491">
    <property type="term" value="F:oxidoreductase activity"/>
    <property type="evidence" value="ECO:0007669"/>
    <property type="project" value="InterPro"/>
</dbReference>
<feature type="signal peptide" evidence="2">
    <location>
        <begin position="1"/>
        <end position="19"/>
    </location>
</feature>
<feature type="domain" description="Tyrosinase copper-binding" evidence="3">
    <location>
        <begin position="128"/>
        <end position="145"/>
    </location>
</feature>
<dbReference type="PROSITE" id="PS00497">
    <property type="entry name" value="TYROSINASE_1"/>
    <property type="match status" value="1"/>
</dbReference>
<dbReference type="SUPFAM" id="SSF48056">
    <property type="entry name" value="Di-copper centre-containing domain"/>
    <property type="match status" value="1"/>
</dbReference>
<gene>
    <name evidence="5" type="ORF">B0T11DRAFT_322320</name>
</gene>
<feature type="chain" id="PRO_5035457100" description="Tyrosinase copper-binding domain-containing protein" evidence="2">
    <location>
        <begin position="20"/>
        <end position="408"/>
    </location>
</feature>
<dbReference type="PRINTS" id="PR00092">
    <property type="entry name" value="TYROSINASE"/>
</dbReference>
<dbReference type="EMBL" id="JAGPXD010000007">
    <property type="protein sequence ID" value="KAH7347638.1"/>
    <property type="molecule type" value="Genomic_DNA"/>
</dbReference>
<dbReference type="InterPro" id="IPR008922">
    <property type="entry name" value="Di-copper_centre_dom_sf"/>
</dbReference>
<dbReference type="AlphaFoldDB" id="A0A8K0T7L1"/>
<dbReference type="Pfam" id="PF00264">
    <property type="entry name" value="Tyrosinase"/>
    <property type="match status" value="1"/>
</dbReference>
<feature type="domain" description="Tyrosinase copper-binding" evidence="4">
    <location>
        <begin position="327"/>
        <end position="338"/>
    </location>
</feature>
<keyword evidence="1" id="KW-0479">Metal-binding</keyword>
<evidence type="ECO:0000259" key="3">
    <source>
        <dbReference type="PROSITE" id="PS00497"/>
    </source>
</evidence>
<organism evidence="5 6">
    <name type="scientific">Plectosphaerella cucumerina</name>
    <dbReference type="NCBI Taxonomy" id="40658"/>
    <lineage>
        <taxon>Eukaryota</taxon>
        <taxon>Fungi</taxon>
        <taxon>Dikarya</taxon>
        <taxon>Ascomycota</taxon>
        <taxon>Pezizomycotina</taxon>
        <taxon>Sordariomycetes</taxon>
        <taxon>Hypocreomycetidae</taxon>
        <taxon>Glomerellales</taxon>
        <taxon>Plectosphaerellaceae</taxon>
        <taxon>Plectosphaerella</taxon>
    </lineage>
</organism>
<name>A0A8K0T7L1_9PEZI</name>